<dbReference type="EMBL" id="PDJF01000001">
    <property type="protein sequence ID" value="PFG28882.1"/>
    <property type="molecule type" value="Genomic_DNA"/>
</dbReference>
<feature type="transmembrane region" description="Helical" evidence="5">
    <location>
        <begin position="221"/>
        <end position="239"/>
    </location>
</feature>
<dbReference type="RefSeq" id="WP_048380601.1">
    <property type="nucleotide sequence ID" value="NZ_LDYE01000007.1"/>
</dbReference>
<evidence type="ECO:0000256" key="4">
    <source>
        <dbReference type="ARBA" id="ARBA00023136"/>
    </source>
</evidence>
<dbReference type="InterPro" id="IPR004710">
    <property type="entry name" value="Bilac:Na_transpt"/>
</dbReference>
<dbReference type="InterPro" id="IPR002657">
    <property type="entry name" value="BilAc:Na_symport/Acr3"/>
</dbReference>
<dbReference type="PANTHER" id="PTHR10361">
    <property type="entry name" value="SODIUM-BILE ACID COTRANSPORTER"/>
    <property type="match status" value="1"/>
</dbReference>
<dbReference type="PANTHER" id="PTHR10361:SF28">
    <property type="entry name" value="P3 PROTEIN-RELATED"/>
    <property type="match status" value="1"/>
</dbReference>
<keyword evidence="4 5" id="KW-0472">Membrane</keyword>
<dbReference type="GO" id="GO:0016020">
    <property type="term" value="C:membrane"/>
    <property type="evidence" value="ECO:0007669"/>
    <property type="project" value="UniProtKB-SubCell"/>
</dbReference>
<dbReference type="Proteomes" id="UP000221653">
    <property type="component" value="Unassembled WGS sequence"/>
</dbReference>
<dbReference type="Pfam" id="PF01758">
    <property type="entry name" value="SBF"/>
    <property type="match status" value="1"/>
</dbReference>
<feature type="transmembrane region" description="Helical" evidence="5">
    <location>
        <begin position="129"/>
        <end position="146"/>
    </location>
</feature>
<dbReference type="AlphaFoldDB" id="A0A2A9DSC8"/>
<feature type="transmembrane region" description="Helical" evidence="5">
    <location>
        <begin position="195"/>
        <end position="215"/>
    </location>
</feature>
<evidence type="ECO:0000256" key="2">
    <source>
        <dbReference type="ARBA" id="ARBA00022692"/>
    </source>
</evidence>
<feature type="transmembrane region" description="Helical" evidence="5">
    <location>
        <begin position="102"/>
        <end position="122"/>
    </location>
</feature>
<gene>
    <name evidence="6" type="ORF">ATK06_2011</name>
</gene>
<dbReference type="InterPro" id="IPR038770">
    <property type="entry name" value="Na+/solute_symporter_sf"/>
</dbReference>
<keyword evidence="7" id="KW-1185">Reference proteome</keyword>
<reference evidence="6 7" key="1">
    <citation type="submission" date="2017-10" db="EMBL/GenBank/DDBJ databases">
        <title>Sequencing the genomes of 1000 actinobacteria strains.</title>
        <authorList>
            <person name="Klenk H.-P."/>
        </authorList>
    </citation>
    <scope>NUCLEOTIDE SEQUENCE [LARGE SCALE GENOMIC DNA]</scope>
    <source>
        <strain evidence="6 7">DSM 20688</strain>
    </source>
</reference>
<feature type="transmembrane region" description="Helical" evidence="5">
    <location>
        <begin position="71"/>
        <end position="96"/>
    </location>
</feature>
<dbReference type="OrthoDB" id="9806785at2"/>
<accession>A0A2A9DSC8</accession>
<evidence type="ECO:0000256" key="5">
    <source>
        <dbReference type="SAM" id="Phobius"/>
    </source>
</evidence>
<evidence type="ECO:0000313" key="6">
    <source>
        <dbReference type="EMBL" id="PFG28882.1"/>
    </source>
</evidence>
<proteinExistence type="predicted"/>
<sequence length="323" mass="33727">MSTTTQSEDKNAYIASLGFPVLVIIGGIIGYVFWEPVQQISSWTTPLLGIIMFGMGLTMKASDFVLVVKRPLPVLIGVIAQYVIMPAIAVFVVWVMQLPPEIAAGVILVGCAPGGTSSNVVSYLARGDVALSVTMTSVSTLLAPIMTPLLTQWLAGQYMPLNGAAMAWSIVQVVLVPIAAGLLVSALLPKLVARFVPAMPWISVVAISTIVAIVVSGSRDVILTAGLTVVIAVIVHNGLGYGLGWATGKVTGQPQASRRTMAVEIGMQNSGLAASLATQYMSPLAALPAAVFSVWHNLSGAMLAALCRTIDKRNAEATQVESA</sequence>
<evidence type="ECO:0000256" key="3">
    <source>
        <dbReference type="ARBA" id="ARBA00022989"/>
    </source>
</evidence>
<comment type="subcellular location">
    <subcellularLocation>
        <location evidence="1">Membrane</location>
        <topology evidence="1">Multi-pass membrane protein</topology>
    </subcellularLocation>
</comment>
<protein>
    <submittedName>
        <fullName evidence="6">BASS family bile acid:Na+ symporter</fullName>
    </submittedName>
</protein>
<evidence type="ECO:0000313" key="7">
    <source>
        <dbReference type="Proteomes" id="UP000221653"/>
    </source>
</evidence>
<organism evidence="6 7">
    <name type="scientific">Corynebacterium renale</name>
    <dbReference type="NCBI Taxonomy" id="1724"/>
    <lineage>
        <taxon>Bacteria</taxon>
        <taxon>Bacillati</taxon>
        <taxon>Actinomycetota</taxon>
        <taxon>Actinomycetes</taxon>
        <taxon>Mycobacteriales</taxon>
        <taxon>Corynebacteriaceae</taxon>
        <taxon>Corynebacterium</taxon>
    </lineage>
</organism>
<feature type="transmembrane region" description="Helical" evidence="5">
    <location>
        <begin position="12"/>
        <end position="34"/>
    </location>
</feature>
<name>A0A2A9DSC8_9CORY</name>
<keyword evidence="2 5" id="KW-0812">Transmembrane</keyword>
<feature type="transmembrane region" description="Helical" evidence="5">
    <location>
        <begin position="166"/>
        <end position="188"/>
    </location>
</feature>
<comment type="caution">
    <text evidence="6">The sequence shown here is derived from an EMBL/GenBank/DDBJ whole genome shotgun (WGS) entry which is preliminary data.</text>
</comment>
<keyword evidence="3 5" id="KW-1133">Transmembrane helix</keyword>
<dbReference type="STRING" id="1724.GCA_001044175_02149"/>
<evidence type="ECO:0000256" key="1">
    <source>
        <dbReference type="ARBA" id="ARBA00004141"/>
    </source>
</evidence>
<dbReference type="Gene3D" id="1.20.1530.20">
    <property type="match status" value="1"/>
</dbReference>